<dbReference type="AlphaFoldDB" id="A0A5J9UR47"/>
<proteinExistence type="predicted"/>
<dbReference type="PANTHER" id="PTHR34223:SF22">
    <property type="entry name" value="OS11G0208300 PROTEIN"/>
    <property type="match status" value="1"/>
</dbReference>
<gene>
    <name evidence="2" type="ORF">EJB05_28880</name>
</gene>
<dbReference type="OrthoDB" id="683255at2759"/>
<accession>A0A5J9UR47</accession>
<comment type="caution">
    <text evidence="2">The sequence shown here is derived from an EMBL/GenBank/DDBJ whole genome shotgun (WGS) entry which is preliminary data.</text>
</comment>
<dbReference type="InterPro" id="IPR053197">
    <property type="entry name" value="F-box_SCFL_complex_component"/>
</dbReference>
<dbReference type="Gramene" id="TVU26339">
    <property type="protein sequence ID" value="TVU26339"/>
    <property type="gene ID" value="EJB05_28880"/>
</dbReference>
<protein>
    <recommendedName>
        <fullName evidence="4">FBD domain-containing protein</fullName>
    </recommendedName>
</protein>
<dbReference type="EMBL" id="RWGY01000013">
    <property type="protein sequence ID" value="TVU26339.1"/>
    <property type="molecule type" value="Genomic_DNA"/>
</dbReference>
<evidence type="ECO:0000256" key="1">
    <source>
        <dbReference type="SAM" id="MobiDB-lite"/>
    </source>
</evidence>
<reference evidence="2 3" key="1">
    <citation type="journal article" date="2019" name="Sci. Rep.">
        <title>A high-quality genome of Eragrostis curvula grass provides insights into Poaceae evolution and supports new strategies to enhance forage quality.</title>
        <authorList>
            <person name="Carballo J."/>
            <person name="Santos B.A.C.M."/>
            <person name="Zappacosta D."/>
            <person name="Garbus I."/>
            <person name="Selva J.P."/>
            <person name="Gallo C.A."/>
            <person name="Diaz A."/>
            <person name="Albertini E."/>
            <person name="Caccamo M."/>
            <person name="Echenique V."/>
        </authorList>
    </citation>
    <scope>NUCLEOTIDE SEQUENCE [LARGE SCALE GENOMIC DNA]</scope>
    <source>
        <strain evidence="3">cv. Victoria</strain>
        <tissue evidence="2">Leaf</tissue>
    </source>
</reference>
<evidence type="ECO:0000313" key="2">
    <source>
        <dbReference type="EMBL" id="TVU26339.1"/>
    </source>
</evidence>
<evidence type="ECO:0000313" key="3">
    <source>
        <dbReference type="Proteomes" id="UP000324897"/>
    </source>
</evidence>
<name>A0A5J9UR47_9POAL</name>
<keyword evidence="3" id="KW-1185">Reference proteome</keyword>
<dbReference type="PANTHER" id="PTHR34223">
    <property type="entry name" value="OS11G0201299 PROTEIN"/>
    <property type="match status" value="1"/>
</dbReference>
<dbReference type="Proteomes" id="UP000324897">
    <property type="component" value="Chromosome 2"/>
</dbReference>
<feature type="non-terminal residue" evidence="2">
    <location>
        <position position="1"/>
    </location>
</feature>
<organism evidence="2 3">
    <name type="scientific">Eragrostis curvula</name>
    <name type="common">weeping love grass</name>
    <dbReference type="NCBI Taxonomy" id="38414"/>
    <lineage>
        <taxon>Eukaryota</taxon>
        <taxon>Viridiplantae</taxon>
        <taxon>Streptophyta</taxon>
        <taxon>Embryophyta</taxon>
        <taxon>Tracheophyta</taxon>
        <taxon>Spermatophyta</taxon>
        <taxon>Magnoliopsida</taxon>
        <taxon>Liliopsida</taxon>
        <taxon>Poales</taxon>
        <taxon>Poaceae</taxon>
        <taxon>PACMAD clade</taxon>
        <taxon>Chloridoideae</taxon>
        <taxon>Eragrostideae</taxon>
        <taxon>Eragrostidinae</taxon>
        <taxon>Eragrostis</taxon>
    </lineage>
</organism>
<evidence type="ECO:0008006" key="4">
    <source>
        <dbReference type="Google" id="ProtNLM"/>
    </source>
</evidence>
<feature type="region of interest" description="Disordered" evidence="1">
    <location>
        <begin position="1"/>
        <end position="27"/>
    </location>
</feature>
<sequence>MGERTPKQSHTNMSPIMPNGPHPRSTNTIARDQKLAYVDQFVLSNDAESSVARHPDFISPWDAALEAKLFAAGTILISSLPDVLLDSSLLYTFKSLDQAEFIVNKDLELCPTFPKLKTLLLSEWCPGIAADLNMLACFLRQLPVLEKLTLEISKVPKVRVQTERSFQPFEQSFLCNRLKKVEIKCEVDGRVHEALSILSSCGIPLTQFKIQDTNKTSGH</sequence>